<dbReference type="EMBL" id="JAAAJA010000033">
    <property type="protein sequence ID" value="KAG0265358.1"/>
    <property type="molecule type" value="Genomic_DNA"/>
</dbReference>
<name>A0A9P6QC56_9FUNG</name>
<proteinExistence type="predicted"/>
<evidence type="ECO:0000259" key="3">
    <source>
        <dbReference type="Pfam" id="PF15456"/>
    </source>
</evidence>
<accession>A0A9P6QC56</accession>
<dbReference type="OrthoDB" id="5569911at2759"/>
<reference evidence="4" key="1">
    <citation type="journal article" date="2020" name="Fungal Divers.">
        <title>Resolving the Mortierellaceae phylogeny through synthesis of multi-gene phylogenetics and phylogenomics.</title>
        <authorList>
            <person name="Vandepol N."/>
            <person name="Liber J."/>
            <person name="Desiro A."/>
            <person name="Na H."/>
            <person name="Kennedy M."/>
            <person name="Barry K."/>
            <person name="Grigoriev I.V."/>
            <person name="Miller A.N."/>
            <person name="O'Donnell K."/>
            <person name="Stajich J.E."/>
            <person name="Bonito G."/>
        </authorList>
    </citation>
    <scope>NUCLEOTIDE SEQUENCE</scope>
    <source>
        <strain evidence="4">KOD948</strain>
    </source>
</reference>
<organism evidence="4 5">
    <name type="scientific">Mortierella polycephala</name>
    <dbReference type="NCBI Taxonomy" id="41804"/>
    <lineage>
        <taxon>Eukaryota</taxon>
        <taxon>Fungi</taxon>
        <taxon>Fungi incertae sedis</taxon>
        <taxon>Mucoromycota</taxon>
        <taxon>Mortierellomycotina</taxon>
        <taxon>Mortierellomycetes</taxon>
        <taxon>Mortierellales</taxon>
        <taxon>Mortierellaceae</taxon>
        <taxon>Mortierella</taxon>
    </lineage>
</organism>
<comment type="caution">
    <text evidence="4">The sequence shown here is derived from an EMBL/GenBank/DDBJ whole genome shotgun (WGS) entry which is preliminary data.</text>
</comment>
<feature type="coiled-coil region" evidence="1">
    <location>
        <begin position="953"/>
        <end position="998"/>
    </location>
</feature>
<feature type="compositionally biased region" description="Polar residues" evidence="2">
    <location>
        <begin position="283"/>
        <end position="324"/>
    </location>
</feature>
<dbReference type="PANTHER" id="PTHR43941">
    <property type="entry name" value="STRUCTURAL MAINTENANCE OF CHROMOSOMES PROTEIN 2"/>
    <property type="match status" value="1"/>
</dbReference>
<dbReference type="Proteomes" id="UP000726737">
    <property type="component" value="Unassembled WGS sequence"/>
</dbReference>
<evidence type="ECO:0000313" key="4">
    <source>
        <dbReference type="EMBL" id="KAG0265358.1"/>
    </source>
</evidence>
<feature type="coiled-coil region" evidence="1">
    <location>
        <begin position="510"/>
        <end position="537"/>
    </location>
</feature>
<gene>
    <name evidence="4" type="ORF">BG011_004903</name>
</gene>
<protein>
    <recommendedName>
        <fullName evidence="3">Up-regulated during septation protein 1 domain-containing protein</fullName>
    </recommendedName>
</protein>
<dbReference type="SUPFAM" id="SSF46585">
    <property type="entry name" value="HR1 repeat"/>
    <property type="match status" value="1"/>
</dbReference>
<evidence type="ECO:0000256" key="1">
    <source>
        <dbReference type="SAM" id="Coils"/>
    </source>
</evidence>
<dbReference type="PANTHER" id="PTHR43941:SF1">
    <property type="entry name" value="STRUCTURAL MAINTENANCE OF CHROMOSOMES PROTEIN 2"/>
    <property type="match status" value="1"/>
</dbReference>
<feature type="domain" description="Up-regulated during septation protein 1" evidence="3">
    <location>
        <begin position="22"/>
        <end position="134"/>
    </location>
</feature>
<keyword evidence="1" id="KW-0175">Coiled coil</keyword>
<dbReference type="InterPro" id="IPR036274">
    <property type="entry name" value="HR1_rpt_sf"/>
</dbReference>
<feature type="region of interest" description="Disordered" evidence="2">
    <location>
        <begin position="262"/>
        <end position="327"/>
    </location>
</feature>
<feature type="coiled-coil region" evidence="1">
    <location>
        <begin position="450"/>
        <end position="477"/>
    </location>
</feature>
<evidence type="ECO:0000313" key="5">
    <source>
        <dbReference type="Proteomes" id="UP000726737"/>
    </source>
</evidence>
<dbReference type="Pfam" id="PF15456">
    <property type="entry name" value="Uds1"/>
    <property type="match status" value="1"/>
</dbReference>
<keyword evidence="5" id="KW-1185">Reference proteome</keyword>
<feature type="region of interest" description="Disordered" evidence="2">
    <location>
        <begin position="647"/>
        <end position="680"/>
    </location>
</feature>
<feature type="coiled-coil region" evidence="1">
    <location>
        <begin position="609"/>
        <end position="636"/>
    </location>
</feature>
<feature type="coiled-coil region" evidence="1">
    <location>
        <begin position="389"/>
        <end position="416"/>
    </location>
</feature>
<sequence>MALMQRYLTKPDDPDSEADIAMQILISQAAVDSKGFEILVPQTVESIKRHHATLSSRIAALTARLSLESKIAEAAQSLLKLHADNKKLARQASSHLEAANRKVDQVATELWKLTQLAADLQRTLLQHTSGVLALGVVRLEDQSRRESELHALQIQEAAIDQGAEEQLESMSKTIMSLESDALEAQSLLEDKDRAIERLVKQLEHQRDLFIKLDEQQQKTMALSRSQQKNMDALSNDENKAVPEVDGFLAAVGKRLQTILQQQQKQQEQQKQHKKYKIQEKDCSNQSMDSHSGTTPQRDRTAQNWPSDTTLLSGTTIPKQNQDPSSLALVREDSISSAPSDGNLTGTATATLSETVVNSKPCSVPNSNNDITTTTIPSPKYSMGRINTTLDALESHVSESQQKMQVLEGELGLLRRQSVVLNESRNNSIRIKSVPSSTRTQAEDTIRAALEKSLKDALLGKELARQELENERQRWQEDQNHRISALEKSLIAAESTEKFGEKGIVIKSNGSQASEETVQTLTHQLREAIEEIDVLSQQQQSSLKSIRQLFDLVPDSRRKSHYQLFTSSSRSRAAPAPMALVVVVAAGSGRNSPVGSVSSFTSSGAVGFSMEALMGRIKELVARSQQLEEDNSDLKQQLGLPDLKCRKTRSQSPLLHSSTQPSQLKQQQPELTHNEDPPQPDSVWILKSELERLQASAGMIQLLEKELDLLKQHTDMLLDENARLADLAAANATGVSSPSNRPSDFGGLIKKPMTRDDALEELQEIIRAKDKLLQDQERSLQQARDDMDKSTQLRGADAAFSLAPSPSMSSFDVKELDGYRVKCDKLEEEVGEMRMTIAALESMHGGPGSGTQLLKALSASSSNTQSPLSTSWLLSGLNAVGSLNFGSMSHHNSSDIPSGISSPIPSNVDAFYNNQQAADGSTNSLTPSGSSAYNGGGGQLNGNAAVAGATAALRKEFRRVMSELRDEKERSVRKEVNERRRLERTVRQLRRELQSVQSSVHA</sequence>
<dbReference type="InterPro" id="IPR029191">
    <property type="entry name" value="Uds1"/>
</dbReference>
<feature type="compositionally biased region" description="Polar residues" evidence="2">
    <location>
        <begin position="649"/>
        <end position="670"/>
    </location>
</feature>
<feature type="compositionally biased region" description="Polar residues" evidence="2">
    <location>
        <begin position="360"/>
        <end position="376"/>
    </location>
</feature>
<feature type="coiled-coil region" evidence="1">
    <location>
        <begin position="754"/>
        <end position="842"/>
    </location>
</feature>
<evidence type="ECO:0000256" key="2">
    <source>
        <dbReference type="SAM" id="MobiDB-lite"/>
    </source>
</evidence>
<dbReference type="Gene3D" id="1.10.287.160">
    <property type="entry name" value="HR1 repeat"/>
    <property type="match status" value="1"/>
</dbReference>
<feature type="region of interest" description="Disordered" evidence="2">
    <location>
        <begin position="360"/>
        <end position="381"/>
    </location>
</feature>
<dbReference type="AlphaFoldDB" id="A0A9P6QC56"/>